<reference evidence="6 7" key="1">
    <citation type="submission" date="2021-03" db="EMBL/GenBank/DDBJ databases">
        <title>Whole genome sequence of Agrobacterium sp. strain Rnr.</title>
        <authorList>
            <person name="Mafakheri H."/>
            <person name="Taghavi S.M."/>
            <person name="Nemanja K."/>
            <person name="Osdaghi E."/>
        </authorList>
    </citation>
    <scope>NUCLEOTIDE SEQUENCE [LARGE SCALE GENOMIC DNA]</scope>
    <source>
        <strain evidence="6 7">Rnr</strain>
    </source>
</reference>
<feature type="transmembrane region" description="Helical" evidence="4">
    <location>
        <begin position="79"/>
        <end position="98"/>
    </location>
</feature>
<keyword evidence="1 4" id="KW-0812">Transmembrane</keyword>
<feature type="transmembrane region" description="Helical" evidence="4">
    <location>
        <begin position="367"/>
        <end position="387"/>
    </location>
</feature>
<dbReference type="InterPro" id="IPR036259">
    <property type="entry name" value="MFS_trans_sf"/>
</dbReference>
<accession>A0ABS3EJD5</accession>
<comment type="caution">
    <text evidence="6">The sequence shown here is derived from an EMBL/GenBank/DDBJ whole genome shotgun (WGS) entry which is preliminary data.</text>
</comment>
<evidence type="ECO:0000313" key="6">
    <source>
        <dbReference type="EMBL" id="MBO0131758.1"/>
    </source>
</evidence>
<feature type="transmembrane region" description="Helical" evidence="4">
    <location>
        <begin position="249"/>
        <end position="268"/>
    </location>
</feature>
<dbReference type="PROSITE" id="PS50850">
    <property type="entry name" value="MFS"/>
    <property type="match status" value="1"/>
</dbReference>
<feature type="transmembrane region" description="Helical" evidence="4">
    <location>
        <begin position="20"/>
        <end position="40"/>
    </location>
</feature>
<evidence type="ECO:0000256" key="4">
    <source>
        <dbReference type="SAM" id="Phobius"/>
    </source>
</evidence>
<feature type="transmembrane region" description="Helical" evidence="4">
    <location>
        <begin position="303"/>
        <end position="326"/>
    </location>
</feature>
<keyword evidence="7" id="KW-1185">Reference proteome</keyword>
<dbReference type="Pfam" id="PF07690">
    <property type="entry name" value="MFS_1"/>
    <property type="match status" value="1"/>
</dbReference>
<feature type="transmembrane region" description="Helical" evidence="4">
    <location>
        <begin position="210"/>
        <end position="229"/>
    </location>
</feature>
<feature type="transmembrane region" description="Helical" evidence="4">
    <location>
        <begin position="338"/>
        <end position="361"/>
    </location>
</feature>
<gene>
    <name evidence="6" type="ORF">JZX89_13465</name>
</gene>
<organism evidence="6 7">
    <name type="scientific">Agrobacterium burrii</name>
    <dbReference type="NCBI Taxonomy" id="2815339"/>
    <lineage>
        <taxon>Bacteria</taxon>
        <taxon>Pseudomonadati</taxon>
        <taxon>Pseudomonadota</taxon>
        <taxon>Alphaproteobacteria</taxon>
        <taxon>Hyphomicrobiales</taxon>
        <taxon>Rhizobiaceae</taxon>
        <taxon>Rhizobium/Agrobacterium group</taxon>
        <taxon>Agrobacterium</taxon>
        <taxon>Agrobacterium tumefaciens complex</taxon>
    </lineage>
</organism>
<dbReference type="Gene3D" id="1.20.1250.20">
    <property type="entry name" value="MFS general substrate transporter like domains"/>
    <property type="match status" value="1"/>
</dbReference>
<evidence type="ECO:0000313" key="7">
    <source>
        <dbReference type="Proteomes" id="UP000664699"/>
    </source>
</evidence>
<proteinExistence type="predicted"/>
<feature type="transmembrane region" description="Helical" evidence="4">
    <location>
        <begin position="171"/>
        <end position="189"/>
    </location>
</feature>
<feature type="transmembrane region" description="Helical" evidence="4">
    <location>
        <begin position="104"/>
        <end position="126"/>
    </location>
</feature>
<dbReference type="PANTHER" id="PTHR23542">
    <property type="match status" value="1"/>
</dbReference>
<dbReference type="InterPro" id="IPR020846">
    <property type="entry name" value="MFS_dom"/>
</dbReference>
<evidence type="ECO:0000256" key="3">
    <source>
        <dbReference type="ARBA" id="ARBA00023136"/>
    </source>
</evidence>
<feature type="domain" description="Major facilitator superfamily (MFS) profile" evidence="5">
    <location>
        <begin position="214"/>
        <end position="408"/>
    </location>
</feature>
<dbReference type="PANTHER" id="PTHR23542:SF1">
    <property type="entry name" value="MAJOR FACILITATOR SUPERFAMILY (MFS) PROFILE DOMAIN-CONTAINING PROTEIN"/>
    <property type="match status" value="1"/>
</dbReference>
<dbReference type="RefSeq" id="WP_207134336.1">
    <property type="nucleotide sequence ID" value="NZ_JAFLNA010000006.1"/>
</dbReference>
<dbReference type="SUPFAM" id="SSF103473">
    <property type="entry name" value="MFS general substrate transporter"/>
    <property type="match status" value="1"/>
</dbReference>
<feature type="transmembrane region" description="Helical" evidence="4">
    <location>
        <begin position="280"/>
        <end position="297"/>
    </location>
</feature>
<evidence type="ECO:0000256" key="1">
    <source>
        <dbReference type="ARBA" id="ARBA00022692"/>
    </source>
</evidence>
<evidence type="ECO:0000256" key="2">
    <source>
        <dbReference type="ARBA" id="ARBA00022989"/>
    </source>
</evidence>
<evidence type="ECO:0000259" key="5">
    <source>
        <dbReference type="PROSITE" id="PS50850"/>
    </source>
</evidence>
<name>A0ABS3EJD5_9HYPH</name>
<dbReference type="InterPro" id="IPR011701">
    <property type="entry name" value="MFS"/>
</dbReference>
<dbReference type="EMBL" id="JAFLNA010000006">
    <property type="protein sequence ID" value="MBO0131758.1"/>
    <property type="molecule type" value="Genomic_DNA"/>
</dbReference>
<keyword evidence="3 4" id="KW-0472">Membrane</keyword>
<feature type="transmembrane region" description="Helical" evidence="4">
    <location>
        <begin position="46"/>
        <end position="67"/>
    </location>
</feature>
<dbReference type="Proteomes" id="UP000664699">
    <property type="component" value="Unassembled WGS sequence"/>
</dbReference>
<protein>
    <submittedName>
        <fullName evidence="6">MFS transporter</fullName>
    </submittedName>
</protein>
<keyword evidence="2 4" id="KW-1133">Transmembrane helix</keyword>
<sequence length="408" mass="43090">MSNPYREIFKAPGAKGFSAAGFFARLPIAMAPIGIVAMLSQTHGEYWLAGAVSATFALTNAAAAPQISRLVDRKGQSKILIPATIISVIAFVVLILATNQKWPVWTLFLSAFLAAAMPSIPAMMRARWTEIFRDRPELNTAFAFESAADELVYISGASLSVGLAVSLFPEAGMMISTASLALGTFAFLLQRSTEPKVRPVEGDKRQQSAIRLRPVQIITLALIFVGSTFATAEVSAVAITKQLGQPEAASLVIGVYAIGSFVVGLLLGAINPKMPLHRQLLIAVSVLALTALPLLFATSTVALLAFAVFLSGVAISPIFITAFGLIERRVPESMLTEGVTWVMTGIGIGMALGAFIAGWVIDNFGPTNGFWMSVVASLSTVAIIGLGQRSLSGEQRFSDPACAAQPAE</sequence>